<accession>A0ABW4G5Q4</accession>
<evidence type="ECO:0000313" key="2">
    <source>
        <dbReference type="EMBL" id="MFD1537676.1"/>
    </source>
</evidence>
<keyword evidence="2" id="KW-0547">Nucleotide-binding</keyword>
<evidence type="ECO:0000259" key="1">
    <source>
        <dbReference type="SMART" id="SM00331"/>
    </source>
</evidence>
<dbReference type="RefSeq" id="WP_219537760.1">
    <property type="nucleotide sequence ID" value="NZ_JAHKRM010000040.1"/>
</dbReference>
<keyword evidence="2" id="KW-0067">ATP-binding</keyword>
<keyword evidence="3" id="KW-1185">Reference proteome</keyword>
<dbReference type="InterPro" id="IPR039248">
    <property type="entry name" value="Ptase_RsbX"/>
</dbReference>
<sequence length="341" mass="35480">MVAVRYAHDDAWVRADNSSAVGTVRRMAVDLAEAAGFDAERTGQTAVAVTEAVSNLVKHAVEGVVMVRSQPVNPAVVELVAIDRGPGMPDVARALRDGYSTSGTLGIGMGAMARISSWYDVHSLPGKGTILVMHFTAADAPSAAPHASGLSRPIGEETVSGDSFAIAATGDGATPETTVLLCDGLGHGELAAQASRTAVELFLRAADEEPLATLERLHRGLGHTRGGAVAVARVRATSVSYAGLGNISGWIANAEGRRGMVSVPGIAGHQARHLRQYDFDLPEHATVVLHSDGLTERWHPSAVPGLFARSPAVVAAGLLREAGSRRDDACVVTVRPGDDRD</sequence>
<dbReference type="Pfam" id="PF13581">
    <property type="entry name" value="HATPase_c_2"/>
    <property type="match status" value="1"/>
</dbReference>
<evidence type="ECO:0000313" key="3">
    <source>
        <dbReference type="Proteomes" id="UP001597097"/>
    </source>
</evidence>
<name>A0ABW4G5Q4_9ACTN</name>
<dbReference type="SMART" id="SM00331">
    <property type="entry name" value="PP2C_SIG"/>
    <property type="match status" value="1"/>
</dbReference>
<reference evidence="3" key="1">
    <citation type="journal article" date="2019" name="Int. J. Syst. Evol. Microbiol.">
        <title>The Global Catalogue of Microorganisms (GCM) 10K type strain sequencing project: providing services to taxonomists for standard genome sequencing and annotation.</title>
        <authorList>
            <consortium name="The Broad Institute Genomics Platform"/>
            <consortium name="The Broad Institute Genome Sequencing Center for Infectious Disease"/>
            <person name="Wu L."/>
            <person name="Ma J."/>
        </authorList>
    </citation>
    <scope>NUCLEOTIDE SEQUENCE [LARGE SCALE GENOMIC DNA]</scope>
    <source>
        <strain evidence="3">CGMCC 1.15399</strain>
    </source>
</reference>
<dbReference type="EMBL" id="JBHUCM010000012">
    <property type="protein sequence ID" value="MFD1537676.1"/>
    <property type="molecule type" value="Genomic_DNA"/>
</dbReference>
<dbReference type="InterPro" id="IPR001932">
    <property type="entry name" value="PPM-type_phosphatase-like_dom"/>
</dbReference>
<protein>
    <submittedName>
        <fullName evidence="2">ATP-binding protein</fullName>
    </submittedName>
</protein>
<feature type="domain" description="PPM-type phosphatase" evidence="1">
    <location>
        <begin position="146"/>
        <end position="336"/>
    </location>
</feature>
<dbReference type="PANTHER" id="PTHR35801:SF1">
    <property type="entry name" value="PHOSPHOSERINE PHOSPHATASE RSBX"/>
    <property type="match status" value="1"/>
</dbReference>
<proteinExistence type="predicted"/>
<dbReference type="PANTHER" id="PTHR35801">
    <property type="entry name" value="PHOSPHOSERINE PHOSPHATASE RSBX"/>
    <property type="match status" value="1"/>
</dbReference>
<dbReference type="InterPro" id="IPR003594">
    <property type="entry name" value="HATPase_dom"/>
</dbReference>
<comment type="caution">
    <text evidence="2">The sequence shown here is derived from an EMBL/GenBank/DDBJ whole genome shotgun (WGS) entry which is preliminary data.</text>
</comment>
<dbReference type="Pfam" id="PF07228">
    <property type="entry name" value="SpoIIE"/>
    <property type="match status" value="1"/>
</dbReference>
<dbReference type="Proteomes" id="UP001597097">
    <property type="component" value="Unassembled WGS sequence"/>
</dbReference>
<gene>
    <name evidence="2" type="ORF">ACFSJ0_11560</name>
</gene>
<organism evidence="2 3">
    <name type="scientific">Nonomuraea guangzhouensis</name>
    <dbReference type="NCBI Taxonomy" id="1291555"/>
    <lineage>
        <taxon>Bacteria</taxon>
        <taxon>Bacillati</taxon>
        <taxon>Actinomycetota</taxon>
        <taxon>Actinomycetes</taxon>
        <taxon>Streptosporangiales</taxon>
        <taxon>Streptosporangiaceae</taxon>
        <taxon>Nonomuraea</taxon>
    </lineage>
</organism>
<dbReference type="GO" id="GO:0005524">
    <property type="term" value="F:ATP binding"/>
    <property type="evidence" value="ECO:0007669"/>
    <property type="project" value="UniProtKB-KW"/>
</dbReference>